<feature type="transmembrane region" description="Helical" evidence="5">
    <location>
        <begin position="171"/>
        <end position="194"/>
    </location>
</feature>
<dbReference type="CDD" id="cd17339">
    <property type="entry name" value="MFS_NIMT_CynX_like"/>
    <property type="match status" value="1"/>
</dbReference>
<feature type="transmembrane region" description="Helical" evidence="5">
    <location>
        <begin position="143"/>
        <end position="165"/>
    </location>
</feature>
<feature type="transmembrane region" description="Helical" evidence="5">
    <location>
        <begin position="83"/>
        <end position="100"/>
    </location>
</feature>
<dbReference type="PANTHER" id="PTHR23523">
    <property type="match status" value="1"/>
</dbReference>
<dbReference type="AlphaFoldDB" id="A0A543GHF1"/>
<feature type="transmembrane region" description="Helical" evidence="5">
    <location>
        <begin position="215"/>
        <end position="238"/>
    </location>
</feature>
<dbReference type="PANTHER" id="PTHR23523:SF2">
    <property type="entry name" value="2-NITROIMIDAZOLE TRANSPORTER"/>
    <property type="match status" value="1"/>
</dbReference>
<comment type="subcellular location">
    <subcellularLocation>
        <location evidence="1">Cell membrane</location>
        <topology evidence="1">Multi-pass membrane protein</topology>
    </subcellularLocation>
</comment>
<dbReference type="InterPro" id="IPR011701">
    <property type="entry name" value="MFS"/>
</dbReference>
<evidence type="ECO:0000256" key="4">
    <source>
        <dbReference type="ARBA" id="ARBA00023136"/>
    </source>
</evidence>
<feature type="transmembrane region" description="Helical" evidence="5">
    <location>
        <begin position="12"/>
        <end position="31"/>
    </location>
</feature>
<keyword evidence="2 5" id="KW-0812">Transmembrane</keyword>
<dbReference type="EMBL" id="VFPH01000001">
    <property type="protein sequence ID" value="TQM45510.1"/>
    <property type="molecule type" value="Genomic_DNA"/>
</dbReference>
<feature type="transmembrane region" description="Helical" evidence="5">
    <location>
        <begin position="306"/>
        <end position="329"/>
    </location>
</feature>
<dbReference type="GO" id="GO:0005886">
    <property type="term" value="C:plasma membrane"/>
    <property type="evidence" value="ECO:0007669"/>
    <property type="project" value="UniProtKB-SubCell"/>
</dbReference>
<name>A0A543GHF1_9PSEU</name>
<feature type="domain" description="Major facilitator superfamily (MFS) profile" evidence="6">
    <location>
        <begin position="18"/>
        <end position="396"/>
    </location>
</feature>
<dbReference type="PROSITE" id="PS50850">
    <property type="entry name" value="MFS"/>
    <property type="match status" value="1"/>
</dbReference>
<evidence type="ECO:0000256" key="1">
    <source>
        <dbReference type="ARBA" id="ARBA00004651"/>
    </source>
</evidence>
<organism evidence="7 8">
    <name type="scientific">Pseudonocardia cypriaca</name>
    <dbReference type="NCBI Taxonomy" id="882449"/>
    <lineage>
        <taxon>Bacteria</taxon>
        <taxon>Bacillati</taxon>
        <taxon>Actinomycetota</taxon>
        <taxon>Actinomycetes</taxon>
        <taxon>Pseudonocardiales</taxon>
        <taxon>Pseudonocardiaceae</taxon>
        <taxon>Pseudonocardia</taxon>
    </lineage>
</organism>
<evidence type="ECO:0000256" key="3">
    <source>
        <dbReference type="ARBA" id="ARBA00022989"/>
    </source>
</evidence>
<evidence type="ECO:0000313" key="7">
    <source>
        <dbReference type="EMBL" id="TQM45510.1"/>
    </source>
</evidence>
<dbReference type="InterPro" id="IPR052524">
    <property type="entry name" value="MFS_Cyanate_Porter"/>
</dbReference>
<proteinExistence type="predicted"/>
<dbReference type="OrthoDB" id="5317164at2"/>
<dbReference type="GO" id="GO:0022857">
    <property type="term" value="F:transmembrane transporter activity"/>
    <property type="evidence" value="ECO:0007669"/>
    <property type="project" value="InterPro"/>
</dbReference>
<accession>A0A543GHF1</accession>
<reference evidence="7 8" key="1">
    <citation type="submission" date="2019-06" db="EMBL/GenBank/DDBJ databases">
        <title>Sequencing the genomes of 1000 actinobacteria strains.</title>
        <authorList>
            <person name="Klenk H.-P."/>
        </authorList>
    </citation>
    <scope>NUCLEOTIDE SEQUENCE [LARGE SCALE GENOMIC DNA]</scope>
    <source>
        <strain evidence="7 8">DSM 45511</strain>
    </source>
</reference>
<evidence type="ECO:0000256" key="2">
    <source>
        <dbReference type="ARBA" id="ARBA00022692"/>
    </source>
</evidence>
<keyword evidence="8" id="KW-1185">Reference proteome</keyword>
<dbReference type="Pfam" id="PF07690">
    <property type="entry name" value="MFS_1"/>
    <property type="match status" value="1"/>
</dbReference>
<feature type="transmembrane region" description="Helical" evidence="5">
    <location>
        <begin position="369"/>
        <end position="390"/>
    </location>
</feature>
<evidence type="ECO:0000256" key="5">
    <source>
        <dbReference type="SAM" id="Phobius"/>
    </source>
</evidence>
<evidence type="ECO:0000259" key="6">
    <source>
        <dbReference type="PROSITE" id="PS50850"/>
    </source>
</evidence>
<protein>
    <submittedName>
        <fullName evidence="7">CP family cyanate transporter-like MFS transporter</fullName>
    </submittedName>
</protein>
<feature type="transmembrane region" description="Helical" evidence="5">
    <location>
        <begin position="341"/>
        <end position="363"/>
    </location>
</feature>
<dbReference type="InterPro" id="IPR020846">
    <property type="entry name" value="MFS_dom"/>
</dbReference>
<feature type="transmembrane region" description="Helical" evidence="5">
    <location>
        <begin position="51"/>
        <end position="71"/>
    </location>
</feature>
<dbReference type="SUPFAM" id="SSF103473">
    <property type="entry name" value="MFS general substrate transporter"/>
    <property type="match status" value="1"/>
</dbReference>
<comment type="caution">
    <text evidence="7">The sequence shown here is derived from an EMBL/GenBank/DDBJ whole genome shotgun (WGS) entry which is preliminary data.</text>
</comment>
<gene>
    <name evidence="7" type="ORF">FB388_2910</name>
</gene>
<feature type="transmembrane region" description="Helical" evidence="5">
    <location>
        <begin position="106"/>
        <end position="131"/>
    </location>
</feature>
<keyword evidence="4 5" id="KW-0472">Membrane</keyword>
<keyword evidence="3 5" id="KW-1133">Transmembrane helix</keyword>
<dbReference type="RefSeq" id="WP_142101151.1">
    <property type="nucleotide sequence ID" value="NZ_VFPH01000001.1"/>
</dbReference>
<dbReference type="Proteomes" id="UP000319818">
    <property type="component" value="Unassembled WGS sequence"/>
</dbReference>
<sequence>MSVNAAAPPARAGVAPAWWVGLAIVLVAANLRPAVVGVAPLLSQIQADERLSATAAGVLTALPVLCFGLVAPVAPPLARRLGIERALLAALAFLIVGFLVRSSGSLAALFAGTVLLGSAIAIGNVLLPSLIKRDFAHRTGMMTGLYTMAIAGGGALAAGVTVPLAHATGLGWHGALAAWALFALLALLCWLPHVRRAGRPARMGRLRVGGLWRDALAWQVTVYMGLQSLGFFAIAAWLPALLVDRGYDPVVAGWLLSLSTVAGIAGALIAPMIATRGPRQRAAALGITAVAAVGLLGLLAPVGVELVAVVLLGFAQSAALGLALTLVALRAPDAAHAAQLSGMAQSAGYVLAAAGPFAVGALRDLTGGWTVPILLLLALLVVQGTAGVLAGRDRHVRRGTV</sequence>
<dbReference type="Gene3D" id="1.20.1250.20">
    <property type="entry name" value="MFS general substrate transporter like domains"/>
    <property type="match status" value="1"/>
</dbReference>
<dbReference type="InterPro" id="IPR036259">
    <property type="entry name" value="MFS_trans_sf"/>
</dbReference>
<feature type="transmembrane region" description="Helical" evidence="5">
    <location>
        <begin position="250"/>
        <end position="270"/>
    </location>
</feature>
<feature type="transmembrane region" description="Helical" evidence="5">
    <location>
        <begin position="282"/>
        <end position="300"/>
    </location>
</feature>
<evidence type="ECO:0000313" key="8">
    <source>
        <dbReference type="Proteomes" id="UP000319818"/>
    </source>
</evidence>